<dbReference type="GO" id="GO:0000976">
    <property type="term" value="F:transcription cis-regulatory region binding"/>
    <property type="evidence" value="ECO:0007669"/>
    <property type="project" value="TreeGrafter"/>
</dbReference>
<evidence type="ECO:0000313" key="7">
    <source>
        <dbReference type="Proteomes" id="UP000445000"/>
    </source>
</evidence>
<dbReference type="PANTHER" id="PTHR30126">
    <property type="entry name" value="HTH-TYPE TRANSCRIPTIONAL REGULATOR"/>
    <property type="match status" value="1"/>
</dbReference>
<gene>
    <name evidence="6" type="primary">fldY_1</name>
    <name evidence="6" type="ORF">GCM10011487_42710</name>
</gene>
<dbReference type="InterPro" id="IPR036390">
    <property type="entry name" value="WH_DNA-bd_sf"/>
</dbReference>
<keyword evidence="4" id="KW-0804">Transcription</keyword>
<keyword evidence="7" id="KW-1185">Reference proteome</keyword>
<sequence>MTVPNLRHLQAFHEVMTSGSISAASLRMHLTQSALTQAIAAIERYFNAPLFTRSPYGMRPTPAGTACAERVERALRQLRDGIQELAGSDMNAARREQLFRRISAPQLSSLIKLVEFRNFTHAARATGVSQPTMHRAARTLERLLDAQLFEKTSYGVVPTREAEKLSRRAHLAFVEIAQARADIDALHGRETGRTVIGSMPLSRSFLVPNALIRFTREHTEHAVSIMEGTYEHLLGALQSGQADFLVGALRDIRVSGGIVQEHLFDDPLSIVVGAGHPLAKKRKLTATDLASHPWIAPRATSPLRAHFEALFKDMGIEPPQRFIECNSLGAARAFLMGGNHMMLSSINQVHYELEAGMLVCLPHPGGKVMRRIGLTVRDDWRPTQAQARLLTIVRETANQLSR</sequence>
<dbReference type="Gene3D" id="1.10.10.10">
    <property type="entry name" value="Winged helix-like DNA-binding domain superfamily/Winged helix DNA-binding domain"/>
    <property type="match status" value="2"/>
</dbReference>
<proteinExistence type="inferred from homology"/>
<dbReference type="Pfam" id="PF00126">
    <property type="entry name" value="HTH_1"/>
    <property type="match status" value="2"/>
</dbReference>
<dbReference type="PROSITE" id="PS50931">
    <property type="entry name" value="HTH_LYSR"/>
    <property type="match status" value="2"/>
</dbReference>
<dbReference type="RefSeq" id="WP_161813928.1">
    <property type="nucleotide sequence ID" value="NZ_BLJN01000004.1"/>
</dbReference>
<organism evidence="6 7">
    <name type="scientific">Steroidobacter agaridevorans</name>
    <dbReference type="NCBI Taxonomy" id="2695856"/>
    <lineage>
        <taxon>Bacteria</taxon>
        <taxon>Pseudomonadati</taxon>
        <taxon>Pseudomonadota</taxon>
        <taxon>Gammaproteobacteria</taxon>
        <taxon>Steroidobacterales</taxon>
        <taxon>Steroidobacteraceae</taxon>
        <taxon>Steroidobacter</taxon>
    </lineage>
</organism>
<reference evidence="7" key="1">
    <citation type="submission" date="2020-01" db="EMBL/GenBank/DDBJ databases">
        <title>'Steroidobacter agaridevorans' sp. nov., agar-degrading bacteria isolated from rhizosphere soils.</title>
        <authorList>
            <person name="Ikenaga M."/>
            <person name="Kataoka M."/>
            <person name="Murouchi A."/>
            <person name="Katsuragi S."/>
            <person name="Sakai M."/>
        </authorList>
    </citation>
    <scope>NUCLEOTIDE SEQUENCE [LARGE SCALE GENOMIC DNA]</scope>
    <source>
        <strain evidence="7">YU21-B</strain>
    </source>
</reference>
<protein>
    <submittedName>
        <fullName evidence="6">Transcriptional regulator</fullName>
    </submittedName>
</protein>
<dbReference type="PRINTS" id="PR00039">
    <property type="entry name" value="HTHLYSR"/>
</dbReference>
<keyword evidence="3" id="KW-0238">DNA-binding</keyword>
<accession>A0A829YHH5</accession>
<dbReference type="Pfam" id="PF03466">
    <property type="entry name" value="LysR_substrate"/>
    <property type="match status" value="1"/>
</dbReference>
<feature type="domain" description="HTH lysR-type" evidence="5">
    <location>
        <begin position="102"/>
        <end position="159"/>
    </location>
</feature>
<dbReference type="InterPro" id="IPR005119">
    <property type="entry name" value="LysR_subst-bd"/>
</dbReference>
<dbReference type="SUPFAM" id="SSF53850">
    <property type="entry name" value="Periplasmic binding protein-like II"/>
    <property type="match status" value="1"/>
</dbReference>
<dbReference type="SUPFAM" id="SSF46785">
    <property type="entry name" value="Winged helix' DNA-binding domain"/>
    <property type="match status" value="2"/>
</dbReference>
<comment type="similarity">
    <text evidence="1">Belongs to the LysR transcriptional regulatory family.</text>
</comment>
<name>A0A829YHH5_9GAMM</name>
<keyword evidence="2" id="KW-0805">Transcription regulation</keyword>
<dbReference type="PANTHER" id="PTHR30126:SF40">
    <property type="entry name" value="HTH-TYPE TRANSCRIPTIONAL REGULATOR GLTR"/>
    <property type="match status" value="1"/>
</dbReference>
<dbReference type="EMBL" id="BLJN01000004">
    <property type="protein sequence ID" value="GFE82271.1"/>
    <property type="molecule type" value="Genomic_DNA"/>
</dbReference>
<dbReference type="Gene3D" id="3.40.190.10">
    <property type="entry name" value="Periplasmic binding protein-like II"/>
    <property type="match status" value="2"/>
</dbReference>
<dbReference type="InterPro" id="IPR036388">
    <property type="entry name" value="WH-like_DNA-bd_sf"/>
</dbReference>
<evidence type="ECO:0000259" key="5">
    <source>
        <dbReference type="PROSITE" id="PS50931"/>
    </source>
</evidence>
<evidence type="ECO:0000256" key="4">
    <source>
        <dbReference type="ARBA" id="ARBA00023163"/>
    </source>
</evidence>
<evidence type="ECO:0000256" key="3">
    <source>
        <dbReference type="ARBA" id="ARBA00023125"/>
    </source>
</evidence>
<dbReference type="GO" id="GO:0003700">
    <property type="term" value="F:DNA-binding transcription factor activity"/>
    <property type="evidence" value="ECO:0007669"/>
    <property type="project" value="InterPro"/>
</dbReference>
<feature type="domain" description="HTH lysR-type" evidence="5">
    <location>
        <begin position="4"/>
        <end position="61"/>
    </location>
</feature>
<comment type="caution">
    <text evidence="6">The sequence shown here is derived from an EMBL/GenBank/DDBJ whole genome shotgun (WGS) entry which is preliminary data.</text>
</comment>
<evidence type="ECO:0000256" key="1">
    <source>
        <dbReference type="ARBA" id="ARBA00009437"/>
    </source>
</evidence>
<dbReference type="AlphaFoldDB" id="A0A829YHH5"/>
<evidence type="ECO:0000256" key="2">
    <source>
        <dbReference type="ARBA" id="ARBA00023015"/>
    </source>
</evidence>
<dbReference type="Proteomes" id="UP000445000">
    <property type="component" value="Unassembled WGS sequence"/>
</dbReference>
<evidence type="ECO:0000313" key="6">
    <source>
        <dbReference type="EMBL" id="GFE82271.1"/>
    </source>
</evidence>
<dbReference type="InterPro" id="IPR000847">
    <property type="entry name" value="LysR_HTH_N"/>
</dbReference>